<reference evidence="1 2" key="1">
    <citation type="submission" date="2008-09" db="EMBL/GenBank/DDBJ databases">
        <authorList>
            <person name="Fulton L."/>
            <person name="Clifton S."/>
            <person name="Fulton B."/>
            <person name="Xu J."/>
            <person name="Minx P."/>
            <person name="Pepin K.H."/>
            <person name="Johnson M."/>
            <person name="Thiruvilangam P."/>
            <person name="Bhonagiri V."/>
            <person name="Nash W.E."/>
            <person name="Mardis E.R."/>
            <person name="Wilson R.K."/>
        </authorList>
    </citation>
    <scope>NUCLEOTIDE SEQUENCE [LARGE SCALE GENOMIC DNA]</scope>
    <source>
        <strain evidence="1 2">DSM 13275</strain>
    </source>
</reference>
<sequence>MNEADILATLYTDTCDIERKVSSVNPDTGVTNKRIEKVETGLRCRIDEEQSPVLLENEMQSFYTTYTLFTYPNANIKKGDFITVNHFGDTYYFQASKPFRYYNHIEVTLELKER</sequence>
<proteinExistence type="predicted"/>
<dbReference type="OrthoDB" id="2942871at2"/>
<keyword evidence="2" id="KW-1185">Reference proteome</keyword>
<evidence type="ECO:0000313" key="2">
    <source>
        <dbReference type="Proteomes" id="UP000003178"/>
    </source>
</evidence>
<dbReference type="EMBL" id="ABWP01000060">
    <property type="protein sequence ID" value="EEA84827.1"/>
    <property type="molecule type" value="Genomic_DNA"/>
</dbReference>
<dbReference type="Gene3D" id="2.40.10.370">
    <property type="entry name" value="Protein of unknown function DUF3599"/>
    <property type="match status" value="1"/>
</dbReference>
<dbReference type="HOGENOM" id="CLU_161224_1_0_9"/>
<dbReference type="STRING" id="500633.CLOHIR_01453"/>
<gene>
    <name evidence="1" type="ORF">CLOHIR_01453</name>
</gene>
<dbReference type="RefSeq" id="WP_006440374.1">
    <property type="nucleotide sequence ID" value="NZ_DS995356.1"/>
</dbReference>
<reference evidence="1 2" key="2">
    <citation type="submission" date="2008-10" db="EMBL/GenBank/DDBJ databases">
        <title>Draft genome sequence of Clostridium hiranonis (DSM 13275).</title>
        <authorList>
            <person name="Sudarsanam P."/>
            <person name="Ley R."/>
            <person name="Guruge J."/>
            <person name="Turnbaugh P.J."/>
            <person name="Mahowald M."/>
            <person name="Liep D."/>
            <person name="Gordon J."/>
        </authorList>
    </citation>
    <scope>NUCLEOTIDE SEQUENCE [LARGE SCALE GENOMIC DNA]</scope>
    <source>
        <strain evidence="1 2">DSM 13275</strain>
    </source>
</reference>
<evidence type="ECO:0000313" key="1">
    <source>
        <dbReference type="EMBL" id="EEA84827.1"/>
    </source>
</evidence>
<dbReference type="Proteomes" id="UP000003178">
    <property type="component" value="Unassembled WGS sequence"/>
</dbReference>
<dbReference type="AlphaFoldDB" id="B6FZZ9"/>
<accession>B6FZZ9</accession>
<protein>
    <submittedName>
        <fullName evidence="1">Uncharacterized protein</fullName>
    </submittedName>
</protein>
<name>B6FZZ9_PEPHT</name>
<organism evidence="1 2">
    <name type="scientific">Peptacetobacter hiranonis (strain DSM 13275 / JCM 10541 / KCTC 15199 / TO-931)</name>
    <name type="common">Clostridium hiranonis</name>
    <dbReference type="NCBI Taxonomy" id="500633"/>
    <lineage>
        <taxon>Bacteria</taxon>
        <taxon>Bacillati</taxon>
        <taxon>Bacillota</taxon>
        <taxon>Clostridia</taxon>
        <taxon>Peptostreptococcales</taxon>
        <taxon>Peptostreptococcaceae</taxon>
        <taxon>Peptacetobacter</taxon>
    </lineage>
</organism>
<dbReference type="InterPro" id="IPR038667">
    <property type="entry name" value="XkdH-like_sf"/>
</dbReference>
<comment type="caution">
    <text evidence="1">The sequence shown here is derived from an EMBL/GenBank/DDBJ whole genome shotgun (WGS) entry which is preliminary data.</text>
</comment>
<dbReference type="eggNOG" id="ENOG5032SVF">
    <property type="taxonomic scope" value="Bacteria"/>
</dbReference>